<proteinExistence type="inferred from homology"/>
<evidence type="ECO:0000256" key="3">
    <source>
        <dbReference type="ARBA" id="ARBA00022525"/>
    </source>
</evidence>
<keyword evidence="4 12" id="KW-0732">Signal</keyword>
<keyword evidence="5" id="KW-0136">Cellulose degradation</keyword>
<dbReference type="PANTHER" id="PTHR33353">
    <property type="entry name" value="PUTATIVE (AFU_ORTHOLOGUE AFUA_1G12560)-RELATED"/>
    <property type="match status" value="1"/>
</dbReference>
<comment type="subcellular location">
    <subcellularLocation>
        <location evidence="2">Secreted</location>
    </subcellularLocation>
</comment>
<keyword evidence="3" id="KW-0964">Secreted</keyword>
<dbReference type="InterPro" id="IPR049892">
    <property type="entry name" value="AA9"/>
</dbReference>
<dbReference type="Gene3D" id="2.70.50.70">
    <property type="match status" value="1"/>
</dbReference>
<evidence type="ECO:0000256" key="7">
    <source>
        <dbReference type="ARBA" id="ARBA00023277"/>
    </source>
</evidence>
<keyword evidence="7" id="KW-0119">Carbohydrate metabolism</keyword>
<accession>A0A9W8TRE0</accession>
<evidence type="ECO:0000256" key="5">
    <source>
        <dbReference type="ARBA" id="ARBA00023001"/>
    </source>
</evidence>
<evidence type="ECO:0000256" key="1">
    <source>
        <dbReference type="ARBA" id="ARBA00001973"/>
    </source>
</evidence>
<evidence type="ECO:0000256" key="8">
    <source>
        <dbReference type="ARBA" id="ARBA00023326"/>
    </source>
</evidence>
<evidence type="ECO:0000256" key="12">
    <source>
        <dbReference type="SAM" id="SignalP"/>
    </source>
</evidence>
<keyword evidence="8" id="KW-0624">Polysaccharide degradation</keyword>
<comment type="caution">
    <text evidence="14">The sequence shown here is derived from an EMBL/GenBank/DDBJ whole genome shotgun (WGS) entry which is preliminary data.</text>
</comment>
<comment type="cofactor">
    <cofactor evidence="1">
        <name>Cu(2+)</name>
        <dbReference type="ChEBI" id="CHEBI:29036"/>
    </cofactor>
</comment>
<gene>
    <name evidence="14" type="ORF">NPX13_g69</name>
</gene>
<evidence type="ECO:0000256" key="11">
    <source>
        <dbReference type="ARBA" id="ARBA00047174"/>
    </source>
</evidence>
<dbReference type="Pfam" id="PF03443">
    <property type="entry name" value="AA9"/>
    <property type="match status" value="1"/>
</dbReference>
<dbReference type="Proteomes" id="UP001148614">
    <property type="component" value="Unassembled WGS sequence"/>
</dbReference>
<evidence type="ECO:0000256" key="6">
    <source>
        <dbReference type="ARBA" id="ARBA00023157"/>
    </source>
</evidence>
<evidence type="ECO:0000256" key="10">
    <source>
        <dbReference type="ARBA" id="ARBA00045077"/>
    </source>
</evidence>
<evidence type="ECO:0000259" key="13">
    <source>
        <dbReference type="Pfam" id="PF03443"/>
    </source>
</evidence>
<dbReference type="GO" id="GO:0005576">
    <property type="term" value="C:extracellular region"/>
    <property type="evidence" value="ECO:0007669"/>
    <property type="project" value="UniProtKB-SubCell"/>
</dbReference>
<dbReference type="EC" id="1.14.99.56" evidence="11"/>
<sequence length="253" mass="27670">MLASLLSSVVLIGAFASTALAHGNIVWFKSDGVTNPGLLWYYWQDWYYYNKPYPKLAAWFCDDSDAFVSPDRFNTSDINCYPEAVPAPLTAKVKAGETVSFHWETSNGGGWPHEEGPIFTYVANCNGNCSTVDHTKLEWIKIDAAGYDTASKKWASQNFRANNSTWTTTVPASLAPGNYVFRHEIIALHLGNQPNGAQAYPKCLNIEITGSGTETPSGTLGTKLYKADDPGIAFNPYVPFTSYPMPGPALFTG</sequence>
<feature type="domain" description="Auxiliary Activity family 9 catalytic" evidence="13">
    <location>
        <begin position="46"/>
        <end position="238"/>
    </location>
</feature>
<name>A0A9W8TRE0_9PEZI</name>
<evidence type="ECO:0000256" key="2">
    <source>
        <dbReference type="ARBA" id="ARBA00004613"/>
    </source>
</evidence>
<dbReference type="EMBL" id="JANPWZ010000004">
    <property type="protein sequence ID" value="KAJ3580493.1"/>
    <property type="molecule type" value="Genomic_DNA"/>
</dbReference>
<feature type="signal peptide" evidence="12">
    <location>
        <begin position="1"/>
        <end position="21"/>
    </location>
</feature>
<dbReference type="AlphaFoldDB" id="A0A9W8TRE0"/>
<protein>
    <recommendedName>
        <fullName evidence="11">lytic cellulose monooxygenase (C4-dehydrogenating)</fullName>
        <ecNumber evidence="11">1.14.99.56</ecNumber>
    </recommendedName>
</protein>
<evidence type="ECO:0000313" key="15">
    <source>
        <dbReference type="Proteomes" id="UP001148614"/>
    </source>
</evidence>
<organism evidence="14 15">
    <name type="scientific">Xylaria arbuscula</name>
    <dbReference type="NCBI Taxonomy" id="114810"/>
    <lineage>
        <taxon>Eukaryota</taxon>
        <taxon>Fungi</taxon>
        <taxon>Dikarya</taxon>
        <taxon>Ascomycota</taxon>
        <taxon>Pezizomycotina</taxon>
        <taxon>Sordariomycetes</taxon>
        <taxon>Xylariomycetidae</taxon>
        <taxon>Xylariales</taxon>
        <taxon>Xylariaceae</taxon>
        <taxon>Xylaria</taxon>
    </lineage>
</organism>
<evidence type="ECO:0000313" key="14">
    <source>
        <dbReference type="EMBL" id="KAJ3580493.1"/>
    </source>
</evidence>
<keyword evidence="6" id="KW-1015">Disulfide bond</keyword>
<keyword evidence="15" id="KW-1185">Reference proteome</keyword>
<comment type="catalytic activity">
    <reaction evidence="10">
        <text>[(1-&gt;4)-beta-D-glucosyl]n+m + reduced acceptor + O2 = 4-dehydro-beta-D-glucosyl-[(1-&gt;4)-beta-D-glucosyl]n-1 + [(1-&gt;4)-beta-D-glucosyl]m + acceptor + H2O.</text>
        <dbReference type="EC" id="1.14.99.56"/>
    </reaction>
</comment>
<dbReference type="GO" id="GO:0030245">
    <property type="term" value="P:cellulose catabolic process"/>
    <property type="evidence" value="ECO:0007669"/>
    <property type="project" value="UniProtKB-KW"/>
</dbReference>
<evidence type="ECO:0000256" key="9">
    <source>
        <dbReference type="ARBA" id="ARBA00044502"/>
    </source>
</evidence>
<dbReference type="PANTHER" id="PTHR33353:SF34">
    <property type="entry name" value="ENDO-BETA-1,4-GLUCANASE D"/>
    <property type="match status" value="1"/>
</dbReference>
<dbReference type="CDD" id="cd21175">
    <property type="entry name" value="LPMO_AA9"/>
    <property type="match status" value="1"/>
</dbReference>
<reference evidence="14" key="1">
    <citation type="submission" date="2022-07" db="EMBL/GenBank/DDBJ databases">
        <title>Genome Sequence of Xylaria arbuscula.</title>
        <authorList>
            <person name="Buettner E."/>
        </authorList>
    </citation>
    <scope>NUCLEOTIDE SEQUENCE</scope>
    <source>
        <strain evidence="14">VT107</strain>
    </source>
</reference>
<comment type="similarity">
    <text evidence="9">Belongs to the polysaccharide monooxygenase AA9 family.</text>
</comment>
<dbReference type="VEuPathDB" id="FungiDB:F4678DRAFT_453226"/>
<feature type="chain" id="PRO_5040839646" description="lytic cellulose monooxygenase (C4-dehydrogenating)" evidence="12">
    <location>
        <begin position="22"/>
        <end position="253"/>
    </location>
</feature>
<evidence type="ECO:0000256" key="4">
    <source>
        <dbReference type="ARBA" id="ARBA00022729"/>
    </source>
</evidence>
<dbReference type="InterPro" id="IPR005103">
    <property type="entry name" value="AA9_LPMO"/>
</dbReference>